<dbReference type="EMBL" id="JBHTBH010000011">
    <property type="protein sequence ID" value="MFC7330282.1"/>
    <property type="molecule type" value="Genomic_DNA"/>
</dbReference>
<dbReference type="InterPro" id="IPR008912">
    <property type="entry name" value="Uncharacterised_CoxE"/>
</dbReference>
<evidence type="ECO:0000256" key="1">
    <source>
        <dbReference type="SAM" id="MobiDB-lite"/>
    </source>
</evidence>
<feature type="compositionally biased region" description="Basic and acidic residues" evidence="1">
    <location>
        <begin position="102"/>
        <end position="124"/>
    </location>
</feature>
<feature type="region of interest" description="Disordered" evidence="1">
    <location>
        <begin position="93"/>
        <end position="124"/>
    </location>
</feature>
<dbReference type="PANTHER" id="PTHR39338:SF6">
    <property type="entry name" value="BLL5662 PROTEIN"/>
    <property type="match status" value="1"/>
</dbReference>
<evidence type="ECO:0000313" key="2">
    <source>
        <dbReference type="EMBL" id="MFC7330282.1"/>
    </source>
</evidence>
<name>A0ABW2KK28_9ACTN</name>
<dbReference type="PANTHER" id="PTHR39338">
    <property type="entry name" value="BLL5662 PROTEIN-RELATED"/>
    <property type="match status" value="1"/>
</dbReference>
<dbReference type="RefSeq" id="WP_379872926.1">
    <property type="nucleotide sequence ID" value="NZ_JBHTBH010000011.1"/>
</dbReference>
<protein>
    <submittedName>
        <fullName evidence="2">VWA domain-containing protein</fullName>
    </submittedName>
</protein>
<reference evidence="3" key="1">
    <citation type="journal article" date="2019" name="Int. J. Syst. Evol. Microbiol.">
        <title>The Global Catalogue of Microorganisms (GCM) 10K type strain sequencing project: providing services to taxonomists for standard genome sequencing and annotation.</title>
        <authorList>
            <consortium name="The Broad Institute Genomics Platform"/>
            <consortium name="The Broad Institute Genome Sequencing Center for Infectious Disease"/>
            <person name="Wu L."/>
            <person name="Ma J."/>
        </authorList>
    </citation>
    <scope>NUCLEOTIDE SEQUENCE [LARGE SCALE GENOMIC DNA]</scope>
    <source>
        <strain evidence="3">CGMCC 4.7382</strain>
    </source>
</reference>
<dbReference type="Gene3D" id="3.40.50.410">
    <property type="entry name" value="von Willebrand factor, type A domain"/>
    <property type="match status" value="1"/>
</dbReference>
<accession>A0ABW2KK28</accession>
<dbReference type="Pfam" id="PF05762">
    <property type="entry name" value="VWA_CoxE"/>
    <property type="match status" value="1"/>
</dbReference>
<proteinExistence type="predicted"/>
<dbReference type="InterPro" id="IPR011195">
    <property type="entry name" value="UCP010256"/>
</dbReference>
<dbReference type="SUPFAM" id="SSF53300">
    <property type="entry name" value="vWA-like"/>
    <property type="match status" value="1"/>
</dbReference>
<evidence type="ECO:0000313" key="3">
    <source>
        <dbReference type="Proteomes" id="UP001596540"/>
    </source>
</evidence>
<organism evidence="2 3">
    <name type="scientific">Marinactinospora rubrisoli</name>
    <dbReference type="NCBI Taxonomy" id="2715399"/>
    <lineage>
        <taxon>Bacteria</taxon>
        <taxon>Bacillati</taxon>
        <taxon>Actinomycetota</taxon>
        <taxon>Actinomycetes</taxon>
        <taxon>Streptosporangiales</taxon>
        <taxon>Nocardiopsidaceae</taxon>
        <taxon>Marinactinospora</taxon>
    </lineage>
</organism>
<dbReference type="InterPro" id="IPR036465">
    <property type="entry name" value="vWFA_dom_sf"/>
</dbReference>
<keyword evidence="3" id="KW-1185">Reference proteome</keyword>
<dbReference type="PIRSF" id="PIRSF010256">
    <property type="entry name" value="CoxE_vWa"/>
    <property type="match status" value="1"/>
</dbReference>
<sequence>MTATAPPPAGDGLGALLGLLPALRAAGVPAGGDRARAFTTALATLDVADPRQVYWAGRLTLCSLPADLPRYDACFAAYFSGLRGTGAPLPAVPVPRPAAWPPDRRDRPGEPPDTRRRRAASDTEVLRSRDLATLTGEERAEVARLLALLATRRPQRRSRRTAPARRGRLDWVRTARAGLRHGGEPVRLPRRGRTTRPRRVVLLIDVSGSMAPYADALLRLAHAVTRGHPGQTEVFSLGTRLTRLTREMRVREPGAALAAAGAAIPDWSGGTRLGGELREFLDEYGQRGMARGAIVVIASDGWERGPAAQLGRQMARLSRLAHRVVWANPHKAQPGYRPLTGGMRAALPYVDDFVSGHSLEALEELATVVIGGWARGGAPRA</sequence>
<gene>
    <name evidence="2" type="ORF">ACFQRF_21380</name>
</gene>
<dbReference type="Proteomes" id="UP001596540">
    <property type="component" value="Unassembled WGS sequence"/>
</dbReference>
<comment type="caution">
    <text evidence="2">The sequence shown here is derived from an EMBL/GenBank/DDBJ whole genome shotgun (WGS) entry which is preliminary data.</text>
</comment>